<evidence type="ECO:0000313" key="2">
    <source>
        <dbReference type="Proteomes" id="UP000015105"/>
    </source>
</evidence>
<reference evidence="1" key="3">
    <citation type="journal article" date="2017" name="Nature">
        <title>Genome sequence of the progenitor of the wheat D genome Aegilops tauschii.</title>
        <authorList>
            <person name="Luo M.C."/>
            <person name="Gu Y.Q."/>
            <person name="Puiu D."/>
            <person name="Wang H."/>
            <person name="Twardziok S.O."/>
            <person name="Deal K.R."/>
            <person name="Huo N."/>
            <person name="Zhu T."/>
            <person name="Wang L."/>
            <person name="Wang Y."/>
            <person name="McGuire P.E."/>
            <person name="Liu S."/>
            <person name="Long H."/>
            <person name="Ramasamy R.K."/>
            <person name="Rodriguez J.C."/>
            <person name="Van S.L."/>
            <person name="Yuan L."/>
            <person name="Wang Z."/>
            <person name="Xia Z."/>
            <person name="Xiao L."/>
            <person name="Anderson O.D."/>
            <person name="Ouyang S."/>
            <person name="Liang Y."/>
            <person name="Zimin A.V."/>
            <person name="Pertea G."/>
            <person name="Qi P."/>
            <person name="Bennetzen J.L."/>
            <person name="Dai X."/>
            <person name="Dawson M.W."/>
            <person name="Muller H.G."/>
            <person name="Kugler K."/>
            <person name="Rivarola-Duarte L."/>
            <person name="Spannagl M."/>
            <person name="Mayer K.F.X."/>
            <person name="Lu F.H."/>
            <person name="Bevan M.W."/>
            <person name="Leroy P."/>
            <person name="Li P."/>
            <person name="You F.M."/>
            <person name="Sun Q."/>
            <person name="Liu Z."/>
            <person name="Lyons E."/>
            <person name="Wicker T."/>
            <person name="Salzberg S.L."/>
            <person name="Devos K.M."/>
            <person name="Dvorak J."/>
        </authorList>
    </citation>
    <scope>NUCLEOTIDE SEQUENCE [LARGE SCALE GENOMIC DNA]</scope>
    <source>
        <strain evidence="1">cv. AL8/78</strain>
    </source>
</reference>
<dbReference type="Gramene" id="AET3Gv20025800.25">
    <property type="protein sequence ID" value="AET3Gv20025800.25"/>
    <property type="gene ID" value="AET3Gv20025800"/>
</dbReference>
<dbReference type="Proteomes" id="UP000015105">
    <property type="component" value="Chromosome 3D"/>
</dbReference>
<reference evidence="2" key="2">
    <citation type="journal article" date="2017" name="Nat. Plants">
        <title>The Aegilops tauschii genome reveals multiple impacts of transposons.</title>
        <authorList>
            <person name="Zhao G."/>
            <person name="Zou C."/>
            <person name="Li K."/>
            <person name="Wang K."/>
            <person name="Li T."/>
            <person name="Gao L."/>
            <person name="Zhang X."/>
            <person name="Wang H."/>
            <person name="Yang Z."/>
            <person name="Liu X."/>
            <person name="Jiang W."/>
            <person name="Mao L."/>
            <person name="Kong X."/>
            <person name="Jiao Y."/>
            <person name="Jia J."/>
        </authorList>
    </citation>
    <scope>NUCLEOTIDE SEQUENCE [LARGE SCALE GENOMIC DNA]</scope>
    <source>
        <strain evidence="2">cv. AL8/78</strain>
    </source>
</reference>
<protein>
    <submittedName>
        <fullName evidence="1">Uncharacterized protein</fullName>
    </submittedName>
</protein>
<dbReference type="EnsemblPlants" id="AET3Gv20025800.10">
    <property type="protein sequence ID" value="AET3Gv20025800.10"/>
    <property type="gene ID" value="AET3Gv20025800"/>
</dbReference>
<name>A0A453DPD0_AEGTS</name>
<keyword evidence="2" id="KW-1185">Reference proteome</keyword>
<dbReference type="EnsemblPlants" id="AET3Gv20025800.25">
    <property type="protein sequence ID" value="AET3Gv20025800.25"/>
    <property type="gene ID" value="AET3Gv20025800"/>
</dbReference>
<dbReference type="Gramene" id="AET3Gv20025800.23">
    <property type="protein sequence ID" value="AET3Gv20025800.23"/>
    <property type="gene ID" value="AET3Gv20025800"/>
</dbReference>
<reference evidence="2" key="1">
    <citation type="journal article" date="2014" name="Science">
        <title>Ancient hybridizations among the ancestral genomes of bread wheat.</title>
        <authorList>
            <consortium name="International Wheat Genome Sequencing Consortium,"/>
            <person name="Marcussen T."/>
            <person name="Sandve S.R."/>
            <person name="Heier L."/>
            <person name="Spannagl M."/>
            <person name="Pfeifer M."/>
            <person name="Jakobsen K.S."/>
            <person name="Wulff B.B."/>
            <person name="Steuernagel B."/>
            <person name="Mayer K.F."/>
            <person name="Olsen O.A."/>
        </authorList>
    </citation>
    <scope>NUCLEOTIDE SEQUENCE [LARGE SCALE GENOMIC DNA]</scope>
    <source>
        <strain evidence="2">cv. AL8/78</strain>
    </source>
</reference>
<reference evidence="1" key="4">
    <citation type="submission" date="2019-03" db="UniProtKB">
        <authorList>
            <consortium name="EnsemblPlants"/>
        </authorList>
    </citation>
    <scope>IDENTIFICATION</scope>
</reference>
<proteinExistence type="predicted"/>
<accession>A0A453DPD0</accession>
<dbReference type="Gramene" id="AET3Gv20025800.16">
    <property type="protein sequence ID" value="AET3Gv20025800.16"/>
    <property type="gene ID" value="AET3Gv20025800"/>
</dbReference>
<dbReference type="EnsemblPlants" id="AET3Gv20025800.23">
    <property type="protein sequence ID" value="AET3Gv20025800.23"/>
    <property type="gene ID" value="AET3Gv20025800"/>
</dbReference>
<reference evidence="1" key="5">
    <citation type="journal article" date="2021" name="G3 (Bethesda)">
        <title>Aegilops tauschii genome assembly Aet v5.0 features greater sequence contiguity and improved annotation.</title>
        <authorList>
            <person name="Wang L."/>
            <person name="Zhu T."/>
            <person name="Rodriguez J.C."/>
            <person name="Deal K.R."/>
            <person name="Dubcovsky J."/>
            <person name="McGuire P.E."/>
            <person name="Lux T."/>
            <person name="Spannagl M."/>
            <person name="Mayer K.F.X."/>
            <person name="Baldrich P."/>
            <person name="Meyers B.C."/>
            <person name="Huo N."/>
            <person name="Gu Y.Q."/>
            <person name="Zhou H."/>
            <person name="Devos K.M."/>
            <person name="Bennetzen J.L."/>
            <person name="Unver T."/>
            <person name="Budak H."/>
            <person name="Gulick P.J."/>
            <person name="Galiba G."/>
            <person name="Kalapos B."/>
            <person name="Nelson D.R."/>
            <person name="Li P."/>
            <person name="You F.M."/>
            <person name="Luo M.C."/>
            <person name="Dvorak J."/>
        </authorList>
    </citation>
    <scope>NUCLEOTIDE SEQUENCE [LARGE SCALE GENOMIC DNA]</scope>
    <source>
        <strain evidence="1">cv. AL8/78</strain>
    </source>
</reference>
<dbReference type="AlphaFoldDB" id="A0A453DPD0"/>
<organism evidence="1 2">
    <name type="scientific">Aegilops tauschii subsp. strangulata</name>
    <name type="common">Goatgrass</name>
    <dbReference type="NCBI Taxonomy" id="200361"/>
    <lineage>
        <taxon>Eukaryota</taxon>
        <taxon>Viridiplantae</taxon>
        <taxon>Streptophyta</taxon>
        <taxon>Embryophyta</taxon>
        <taxon>Tracheophyta</taxon>
        <taxon>Spermatophyta</taxon>
        <taxon>Magnoliopsida</taxon>
        <taxon>Liliopsida</taxon>
        <taxon>Poales</taxon>
        <taxon>Poaceae</taxon>
        <taxon>BOP clade</taxon>
        <taxon>Pooideae</taxon>
        <taxon>Triticodae</taxon>
        <taxon>Triticeae</taxon>
        <taxon>Triticinae</taxon>
        <taxon>Aegilops</taxon>
    </lineage>
</organism>
<evidence type="ECO:0000313" key="1">
    <source>
        <dbReference type="EnsemblPlants" id="AET3Gv20025800.25"/>
    </source>
</evidence>
<sequence>MQVTRREGALAEAIHAGSFASRRGREEHQGSFVLLPYQGSHAQTNIYKHLFSPPMQPARLSLSKDRGWHLSRSWLTNYNLLVFSLDGVILADLQMPSHRCLAPSRTRKAAGWRQGRPPF</sequence>
<dbReference type="EnsemblPlants" id="AET3Gv20025800.16">
    <property type="protein sequence ID" value="AET3Gv20025800.16"/>
    <property type="gene ID" value="AET3Gv20025800"/>
</dbReference>
<dbReference type="Gramene" id="AET3Gv20025800.10">
    <property type="protein sequence ID" value="AET3Gv20025800.10"/>
    <property type="gene ID" value="AET3Gv20025800"/>
</dbReference>